<keyword evidence="3" id="KW-1185">Reference proteome</keyword>
<dbReference type="Proteomes" id="UP000076154">
    <property type="component" value="Unassembled WGS sequence"/>
</dbReference>
<gene>
    <name evidence="2" type="ORF">Hypma_008462</name>
</gene>
<protein>
    <submittedName>
        <fullName evidence="2">Uncharacterized protein</fullName>
    </submittedName>
</protein>
<comment type="caution">
    <text evidence="2">The sequence shown here is derived from an EMBL/GenBank/DDBJ whole genome shotgun (WGS) entry which is preliminary data.</text>
</comment>
<dbReference type="EMBL" id="LUEZ02000044">
    <property type="protein sequence ID" value="RDB24338.1"/>
    <property type="molecule type" value="Genomic_DNA"/>
</dbReference>
<proteinExistence type="predicted"/>
<dbReference type="AlphaFoldDB" id="A0A369JR84"/>
<feature type="region of interest" description="Disordered" evidence="1">
    <location>
        <begin position="220"/>
        <end position="270"/>
    </location>
</feature>
<feature type="region of interest" description="Disordered" evidence="1">
    <location>
        <begin position="393"/>
        <end position="427"/>
    </location>
</feature>
<evidence type="ECO:0000313" key="2">
    <source>
        <dbReference type="EMBL" id="RDB24338.1"/>
    </source>
</evidence>
<sequence>MASRKHTTCRILCAPLAMSKTSLMGHILHIPLFPRTYIHCDSKPVFASFATTLAHHRVAPDSEMAITPALVTLSDKTNSLLVVQHAPTVTDVAKTTQEVPAVTDISEHKFEKARHSEYSARDIVDTVVDASPDPSFAKSNDAAPQRKPHTLHDSPTPIANDQLLHGGQGSLSATTSSTEDVVMTSSLCEITNESARHLQSSQLSQPQVQVPSTVVDAPTTTASQEVVPPAVVNDDTCEQRPPHPKPSTTDVGFSQQTQPSPPSLPMPIDEAARVPSSIPSVARERTSDIINRLSKTIHDAPPLRIKNPRLPVASHEALDELEANIPNVPLRLRVPQLLYINAVRPHLPKRIQPRASTRIKARLTNLSSEKEAIAGPSVVKSTVAETGRVLRSGSVKPSRANQPLIGKFPISEGPHEVVHARKRKRQN</sequence>
<feature type="region of interest" description="Disordered" evidence="1">
    <location>
        <begin position="129"/>
        <end position="178"/>
    </location>
</feature>
<evidence type="ECO:0000256" key="1">
    <source>
        <dbReference type="SAM" id="MobiDB-lite"/>
    </source>
</evidence>
<organism evidence="2 3">
    <name type="scientific">Hypsizygus marmoreus</name>
    <name type="common">White beech mushroom</name>
    <name type="synonym">Agaricus marmoreus</name>
    <dbReference type="NCBI Taxonomy" id="39966"/>
    <lineage>
        <taxon>Eukaryota</taxon>
        <taxon>Fungi</taxon>
        <taxon>Dikarya</taxon>
        <taxon>Basidiomycota</taxon>
        <taxon>Agaricomycotina</taxon>
        <taxon>Agaricomycetes</taxon>
        <taxon>Agaricomycetidae</taxon>
        <taxon>Agaricales</taxon>
        <taxon>Tricholomatineae</taxon>
        <taxon>Lyophyllaceae</taxon>
        <taxon>Hypsizygus</taxon>
    </lineage>
</organism>
<name>A0A369JR84_HYPMA</name>
<reference evidence="2" key="1">
    <citation type="submission" date="2018-04" db="EMBL/GenBank/DDBJ databases">
        <title>Whole genome sequencing of Hypsizygus marmoreus.</title>
        <authorList>
            <person name="Choi I.-G."/>
            <person name="Min B."/>
            <person name="Kim J.-G."/>
            <person name="Kim S."/>
            <person name="Oh Y.-L."/>
            <person name="Kong W.-S."/>
            <person name="Park H."/>
            <person name="Jeong J."/>
            <person name="Song E.-S."/>
        </authorList>
    </citation>
    <scope>NUCLEOTIDE SEQUENCE [LARGE SCALE GENOMIC DNA]</scope>
    <source>
        <strain evidence="2">51987-8</strain>
    </source>
</reference>
<accession>A0A369JR84</accession>
<evidence type="ECO:0000313" key="3">
    <source>
        <dbReference type="Proteomes" id="UP000076154"/>
    </source>
</evidence>
<dbReference type="InParanoid" id="A0A369JR84"/>